<dbReference type="RefSeq" id="WP_104476680.1">
    <property type="nucleotide sequence ID" value="NZ_CP154825.1"/>
</dbReference>
<dbReference type="InterPro" id="IPR020941">
    <property type="entry name" value="SUFU-like_domain"/>
</dbReference>
<dbReference type="OrthoDB" id="4827574at2"/>
<name>A0A2S6H080_9PSEU</name>
<evidence type="ECO:0000259" key="2">
    <source>
        <dbReference type="Pfam" id="PF05076"/>
    </source>
</evidence>
<evidence type="ECO:0000256" key="1">
    <source>
        <dbReference type="SAM" id="MobiDB-lite"/>
    </source>
</evidence>
<gene>
    <name evidence="3" type="ORF">CLV40_10154</name>
</gene>
<feature type="region of interest" description="Disordered" evidence="1">
    <location>
        <begin position="1"/>
        <end position="20"/>
    </location>
</feature>
<dbReference type="AlphaFoldDB" id="A0A2S6H080"/>
<comment type="caution">
    <text evidence="3">The sequence shown here is derived from an EMBL/GenBank/DDBJ whole genome shotgun (WGS) entry which is preliminary data.</text>
</comment>
<keyword evidence="4" id="KW-1185">Reference proteome</keyword>
<dbReference type="EMBL" id="PTIX01000001">
    <property type="protein sequence ID" value="PPK70868.1"/>
    <property type="molecule type" value="Genomic_DNA"/>
</dbReference>
<proteinExistence type="predicted"/>
<evidence type="ECO:0000313" key="3">
    <source>
        <dbReference type="EMBL" id="PPK70868.1"/>
    </source>
</evidence>
<dbReference type="Proteomes" id="UP000239203">
    <property type="component" value="Unassembled WGS sequence"/>
</dbReference>
<protein>
    <submittedName>
        <fullName evidence="3">Suppressor of fused protein SUFU</fullName>
    </submittedName>
</protein>
<evidence type="ECO:0000313" key="4">
    <source>
        <dbReference type="Proteomes" id="UP000239203"/>
    </source>
</evidence>
<accession>A0A2S6H080</accession>
<reference evidence="3 4" key="1">
    <citation type="submission" date="2018-02" db="EMBL/GenBank/DDBJ databases">
        <title>Genomic Encyclopedia of Archaeal and Bacterial Type Strains, Phase II (KMG-II): from individual species to whole genera.</title>
        <authorList>
            <person name="Goeker M."/>
        </authorList>
    </citation>
    <scope>NUCLEOTIDE SEQUENCE [LARGE SCALE GENOMIC DNA]</scope>
    <source>
        <strain evidence="3 4">YU 961-1</strain>
    </source>
</reference>
<feature type="compositionally biased region" description="Basic and acidic residues" evidence="1">
    <location>
        <begin position="1"/>
        <end position="18"/>
    </location>
</feature>
<feature type="domain" description="Suppressor of fused-like" evidence="2">
    <location>
        <begin position="60"/>
        <end position="216"/>
    </location>
</feature>
<dbReference type="Pfam" id="PF05076">
    <property type="entry name" value="SUFU"/>
    <property type="match status" value="1"/>
</dbReference>
<organism evidence="3 4">
    <name type="scientific">Actinokineospora auranticolor</name>
    <dbReference type="NCBI Taxonomy" id="155976"/>
    <lineage>
        <taxon>Bacteria</taxon>
        <taxon>Bacillati</taxon>
        <taxon>Actinomycetota</taxon>
        <taxon>Actinomycetes</taxon>
        <taxon>Pseudonocardiales</taxon>
        <taxon>Pseudonocardiaceae</taxon>
        <taxon>Actinokineospora</taxon>
    </lineage>
</organism>
<sequence>MDEARGSGVERHESRHDGFVPAAGLSSAAADAIERHVERYLGPVEYVLHEFVSHLVEAHVLVTGPTADRPYRSLVTAGMSGRPMTVPDGVNPFAEVMTTVPAAWSPSPEDWPVRVLKQVARLPHEYGTWVGEWHSLPNGEPYTPDTPFAGVVVAPMVTVAPEARVIHVGDGTAIDLLALVPLHPAEVALKVDRGTQALVEVLDEGGVTELLDPDRPSLLD</sequence>